<dbReference type="OMA" id="YFWIRSE"/>
<reference evidence="1" key="4">
    <citation type="submission" date="2025-08" db="UniProtKB">
        <authorList>
            <consortium name="Ensembl"/>
        </authorList>
    </citation>
    <scope>IDENTIFICATION</scope>
</reference>
<accession>A0A4W4FPH8</accession>
<dbReference type="AlphaFoldDB" id="A0A4W4FPH8"/>
<dbReference type="GeneTree" id="ENSGT01150000287619"/>
<reference evidence="2" key="1">
    <citation type="journal article" date="2014" name="Science">
        <title>Nonhuman genetics. Genomic basis for the convergent evolution of electric organs.</title>
        <authorList>
            <person name="Gallant J.R."/>
            <person name="Traeger L.L."/>
            <person name="Volkening J.D."/>
            <person name="Moffett H."/>
            <person name="Chen P.H."/>
            <person name="Novina C.D."/>
            <person name="Phillips G.N.Jr."/>
            <person name="Anand R."/>
            <person name="Wells G.B."/>
            <person name="Pinch M."/>
            <person name="Guth R."/>
            <person name="Unguez G.A."/>
            <person name="Albert J.S."/>
            <person name="Zakon H.H."/>
            <person name="Samanta M.P."/>
            <person name="Sussman M.R."/>
        </authorList>
    </citation>
    <scope>NUCLEOTIDE SEQUENCE [LARGE SCALE GENOMIC DNA]</scope>
</reference>
<organism evidence="1 2">
    <name type="scientific">Electrophorus electricus</name>
    <name type="common">Electric eel</name>
    <name type="synonym">Gymnotus electricus</name>
    <dbReference type="NCBI Taxonomy" id="8005"/>
    <lineage>
        <taxon>Eukaryota</taxon>
        <taxon>Metazoa</taxon>
        <taxon>Chordata</taxon>
        <taxon>Craniata</taxon>
        <taxon>Vertebrata</taxon>
        <taxon>Euteleostomi</taxon>
        <taxon>Actinopterygii</taxon>
        <taxon>Neopterygii</taxon>
        <taxon>Teleostei</taxon>
        <taxon>Ostariophysi</taxon>
        <taxon>Gymnotiformes</taxon>
        <taxon>Gymnotoidei</taxon>
        <taxon>Gymnotidae</taxon>
        <taxon>Electrophorus</taxon>
    </lineage>
</organism>
<evidence type="ECO:0000313" key="1">
    <source>
        <dbReference type="Ensembl" id="ENSEEEP00000026801.1"/>
    </source>
</evidence>
<keyword evidence="2" id="KW-1185">Reference proteome</keyword>
<evidence type="ECO:0000313" key="2">
    <source>
        <dbReference type="Proteomes" id="UP000314983"/>
    </source>
</evidence>
<reference evidence="1" key="5">
    <citation type="submission" date="2025-09" db="UniProtKB">
        <authorList>
            <consortium name="Ensembl"/>
        </authorList>
    </citation>
    <scope>IDENTIFICATION</scope>
</reference>
<sequence>MNIIRKRRRPMLKRAGSDIIRANNSVLMPFAALMRRNTRAILAKRMTRNRVGDTKYFSIMSDSRRPLVKTDRNLYIKPA</sequence>
<name>A0A4W4FPH8_ELEEL</name>
<protein>
    <submittedName>
        <fullName evidence="1">Uncharacterized protein</fullName>
    </submittedName>
</protein>
<reference evidence="2" key="2">
    <citation type="journal article" date="2017" name="Sci. Adv.">
        <title>A tail of two voltages: Proteomic comparison of the three electric organs of the electric eel.</title>
        <authorList>
            <person name="Traeger L.L."/>
            <person name="Sabat G."/>
            <person name="Barrett-Wilt G.A."/>
            <person name="Wells G.B."/>
            <person name="Sussman M.R."/>
        </authorList>
    </citation>
    <scope>NUCLEOTIDE SEQUENCE [LARGE SCALE GENOMIC DNA]</scope>
</reference>
<dbReference type="Proteomes" id="UP000314983">
    <property type="component" value="Chromosome 14"/>
</dbReference>
<dbReference type="STRING" id="8005.ENSEEEP00000026801"/>
<reference evidence="1" key="3">
    <citation type="submission" date="2020-05" db="EMBL/GenBank/DDBJ databases">
        <title>Electrophorus electricus (electric eel) genome, fEleEle1, primary haplotype.</title>
        <authorList>
            <person name="Myers G."/>
            <person name="Meyer A."/>
            <person name="Fedrigo O."/>
            <person name="Formenti G."/>
            <person name="Rhie A."/>
            <person name="Tracey A."/>
            <person name="Sims Y."/>
            <person name="Jarvis E.D."/>
        </authorList>
    </citation>
    <scope>NUCLEOTIDE SEQUENCE [LARGE SCALE GENOMIC DNA]</scope>
</reference>
<dbReference type="Ensembl" id="ENSEEET00000027106.2">
    <property type="protein sequence ID" value="ENSEEEP00000026801.1"/>
    <property type="gene ID" value="ENSEEEG00000012933.2"/>
</dbReference>
<proteinExistence type="predicted"/>